<evidence type="ECO:0008006" key="3">
    <source>
        <dbReference type="Google" id="ProtNLM"/>
    </source>
</evidence>
<protein>
    <recommendedName>
        <fullName evidence="3">Vancomycin B-type resistance protein</fullName>
    </recommendedName>
</protein>
<dbReference type="Pfam" id="PF04294">
    <property type="entry name" value="VanW"/>
    <property type="match status" value="1"/>
</dbReference>
<dbReference type="InterPro" id="IPR052913">
    <property type="entry name" value="Glycopeptide_resist_protein"/>
</dbReference>
<dbReference type="RefSeq" id="WP_062649964.1">
    <property type="nucleotide sequence ID" value="NZ_LPUR01000001.1"/>
</dbReference>
<dbReference type="EMBL" id="LPUR01000001">
    <property type="protein sequence ID" value="KXH85782.1"/>
    <property type="molecule type" value="Genomic_DNA"/>
</dbReference>
<evidence type="ECO:0000313" key="2">
    <source>
        <dbReference type="Proteomes" id="UP000070513"/>
    </source>
</evidence>
<gene>
    <name evidence="1" type="ORF">AU378_08575</name>
</gene>
<dbReference type="AlphaFoldDB" id="A0A135WLY4"/>
<evidence type="ECO:0000313" key="1">
    <source>
        <dbReference type="EMBL" id="KXH85782.1"/>
    </source>
</evidence>
<dbReference type="InterPro" id="IPR007391">
    <property type="entry name" value="Vancomycin_resist_VanW"/>
</dbReference>
<accession>A0A135WLY4</accession>
<proteinExistence type="predicted"/>
<dbReference type="OrthoDB" id="9797191at2"/>
<reference evidence="1 2" key="2">
    <citation type="journal article" date="2016" name="Genome Announc.">
        <title>Draft Genome Sequence of a Biocontrol Rhizobacterium, Chryseobacterium kwangjuense Strain KJ1R5, Isolated from Pepper (Capsicum annuum).</title>
        <authorList>
            <person name="Jeong J.J."/>
            <person name="Park H."/>
            <person name="Park B.H."/>
            <person name="Mannaa M."/>
            <person name="Sang M.K."/>
            <person name="Choi I.G."/>
            <person name="Kim K.D."/>
        </authorList>
    </citation>
    <scope>NUCLEOTIDE SEQUENCE [LARGE SCALE GENOMIC DNA]</scope>
    <source>
        <strain evidence="1 2">KJ1R5</strain>
    </source>
</reference>
<organism evidence="1 2">
    <name type="scientific">Chryseobacterium kwangjuense</name>
    <dbReference type="NCBI Taxonomy" id="267125"/>
    <lineage>
        <taxon>Bacteria</taxon>
        <taxon>Pseudomonadati</taxon>
        <taxon>Bacteroidota</taxon>
        <taxon>Flavobacteriia</taxon>
        <taxon>Flavobacteriales</taxon>
        <taxon>Weeksellaceae</taxon>
        <taxon>Chryseobacterium group</taxon>
        <taxon>Chryseobacterium</taxon>
    </lineage>
</organism>
<name>A0A135WLY4_9FLAO</name>
<dbReference type="PANTHER" id="PTHR35788:SF1">
    <property type="entry name" value="EXPORTED PROTEIN"/>
    <property type="match status" value="1"/>
</dbReference>
<reference evidence="2" key="1">
    <citation type="submission" date="2015-12" db="EMBL/GenBank/DDBJ databases">
        <title>Genome sequence of a biocontrol rhizobacterium Chryseobacterium kwangjuense strain KJ1R5 isolated from pepper (Capsicum annuum L.).</title>
        <authorList>
            <person name="Jeong J.-J."/>
            <person name="Park H."/>
            <person name="Mannaa M."/>
            <person name="Sang M.K."/>
            <person name="Choi I.-G."/>
            <person name="Kim K.D."/>
        </authorList>
    </citation>
    <scope>NUCLEOTIDE SEQUENCE [LARGE SCALE GENOMIC DNA]</scope>
    <source>
        <strain evidence="2">KJ1R5</strain>
    </source>
</reference>
<dbReference type="Proteomes" id="UP000070513">
    <property type="component" value="Unassembled WGS sequence"/>
</dbReference>
<sequence length="235" mass="27563">MKRLLKKLLPDPLKLRIRLIQRYFEEQKSDHRYSDKYHQEHLGNHRIELRQPIKKGAFNENKIHNLKVVSDKIHHLVIYPGEVFSFWKLIGKPTERNNFKEGRNLIKNAVSSSTGGGICQFSSILYYASLQAGLTVIERYPHSIDIYKEDERFTPLGADSTVVYGYKDLQIKNNFPHPVQYQSLVSDDELHLSIISPEKMILNEIDFKYTETDQGVWVETFSDGRLFSKNFYIRL</sequence>
<dbReference type="PANTHER" id="PTHR35788">
    <property type="entry name" value="EXPORTED PROTEIN-RELATED"/>
    <property type="match status" value="1"/>
</dbReference>
<comment type="caution">
    <text evidence="1">The sequence shown here is derived from an EMBL/GenBank/DDBJ whole genome shotgun (WGS) entry which is preliminary data.</text>
</comment>